<dbReference type="Proteomes" id="UP001595833">
    <property type="component" value="Unassembled WGS sequence"/>
</dbReference>
<sequence>MPEDFDVVEPPALREPVSLWLRGLEERARRERWTGLLGRSVVVAWNAARAILATREALGGEQGRPPGAGPSGGDG</sequence>
<evidence type="ECO:0000313" key="2">
    <source>
        <dbReference type="EMBL" id="MFC5053619.1"/>
    </source>
</evidence>
<reference evidence="3" key="1">
    <citation type="journal article" date="2019" name="Int. J. Syst. Evol. Microbiol.">
        <title>The Global Catalogue of Microorganisms (GCM) 10K type strain sequencing project: providing services to taxonomists for standard genome sequencing and annotation.</title>
        <authorList>
            <consortium name="The Broad Institute Genomics Platform"/>
            <consortium name="The Broad Institute Genome Sequencing Center for Infectious Disease"/>
            <person name="Wu L."/>
            <person name="Ma J."/>
        </authorList>
    </citation>
    <scope>NUCLEOTIDE SEQUENCE [LARGE SCALE GENOMIC DNA]</scope>
    <source>
        <strain evidence="3">KCTC 12848</strain>
    </source>
</reference>
<evidence type="ECO:0000313" key="3">
    <source>
        <dbReference type="Proteomes" id="UP001595833"/>
    </source>
</evidence>
<evidence type="ECO:0000256" key="1">
    <source>
        <dbReference type="SAM" id="MobiDB-lite"/>
    </source>
</evidence>
<organism evidence="2 3">
    <name type="scientific">Saccharothrix xinjiangensis</name>
    <dbReference type="NCBI Taxonomy" id="204798"/>
    <lineage>
        <taxon>Bacteria</taxon>
        <taxon>Bacillati</taxon>
        <taxon>Actinomycetota</taxon>
        <taxon>Actinomycetes</taxon>
        <taxon>Pseudonocardiales</taxon>
        <taxon>Pseudonocardiaceae</taxon>
        <taxon>Saccharothrix</taxon>
    </lineage>
</organism>
<dbReference type="RefSeq" id="WP_344036479.1">
    <property type="nucleotide sequence ID" value="NZ_BAAAKE010000005.1"/>
</dbReference>
<gene>
    <name evidence="2" type="ORF">ACFPFM_07590</name>
</gene>
<name>A0ABV9XVZ7_9PSEU</name>
<protein>
    <submittedName>
        <fullName evidence="2">Uncharacterized protein</fullName>
    </submittedName>
</protein>
<feature type="region of interest" description="Disordered" evidence="1">
    <location>
        <begin position="56"/>
        <end position="75"/>
    </location>
</feature>
<proteinExistence type="predicted"/>
<keyword evidence="3" id="KW-1185">Reference proteome</keyword>
<accession>A0ABV9XVZ7</accession>
<dbReference type="EMBL" id="JBHSJB010000007">
    <property type="protein sequence ID" value="MFC5053619.1"/>
    <property type="molecule type" value="Genomic_DNA"/>
</dbReference>
<comment type="caution">
    <text evidence="2">The sequence shown here is derived from an EMBL/GenBank/DDBJ whole genome shotgun (WGS) entry which is preliminary data.</text>
</comment>